<dbReference type="AlphaFoldDB" id="A0A7X0IS39"/>
<evidence type="ECO:0000313" key="3">
    <source>
        <dbReference type="Proteomes" id="UP000565576"/>
    </source>
</evidence>
<dbReference type="Proteomes" id="UP000565576">
    <property type="component" value="Unassembled WGS sequence"/>
</dbReference>
<sequence length="177" mass="19679">MITKSISRSHIRTARLTLRPTSVADAQRALEIQSDWDVARMLANATYPADREDMETWFACHELEWAEGTAYRFAIEREGRMIGIVDVDGIAAGEGSLGYWLEKVAWGKGYAFEAAQALIEFAFSEVGLSSLVSGRAVDNPASGHVLTKLGFTQLDSRELFSRSRGETILQARYTLTR</sequence>
<dbReference type="InterPro" id="IPR016181">
    <property type="entry name" value="Acyl_CoA_acyltransferase"/>
</dbReference>
<dbReference type="PANTHER" id="PTHR43792:SF1">
    <property type="entry name" value="N-ACETYLTRANSFERASE DOMAIN-CONTAINING PROTEIN"/>
    <property type="match status" value="1"/>
</dbReference>
<dbReference type="RefSeq" id="WP_184705220.1">
    <property type="nucleotide sequence ID" value="NZ_JACHBG010000006.1"/>
</dbReference>
<protein>
    <submittedName>
        <fullName evidence="2">RimJ/RimL family protein N-acetyltransferase</fullName>
    </submittedName>
</protein>
<dbReference type="PANTHER" id="PTHR43792">
    <property type="entry name" value="GNAT FAMILY, PUTATIVE (AFU_ORTHOLOGUE AFUA_3G00765)-RELATED-RELATED"/>
    <property type="match status" value="1"/>
</dbReference>
<gene>
    <name evidence="2" type="ORF">GGD46_003113</name>
</gene>
<dbReference type="EMBL" id="JACHBG010000006">
    <property type="protein sequence ID" value="MBB6485819.1"/>
    <property type="molecule type" value="Genomic_DNA"/>
</dbReference>
<accession>A0A7X0IS39</accession>
<name>A0A7X0IS39_9HYPH</name>
<comment type="caution">
    <text evidence="2">The sequence shown here is derived from an EMBL/GenBank/DDBJ whole genome shotgun (WGS) entry which is preliminary data.</text>
</comment>
<dbReference type="SUPFAM" id="SSF55729">
    <property type="entry name" value="Acyl-CoA N-acyltransferases (Nat)"/>
    <property type="match status" value="1"/>
</dbReference>
<reference evidence="2 3" key="1">
    <citation type="submission" date="2020-08" db="EMBL/GenBank/DDBJ databases">
        <title>Genomic Encyclopedia of Type Strains, Phase IV (KMG-V): Genome sequencing to study the core and pangenomes of soil and plant-associated prokaryotes.</title>
        <authorList>
            <person name="Whitman W."/>
        </authorList>
    </citation>
    <scope>NUCLEOTIDE SEQUENCE [LARGE SCALE GENOMIC DNA]</scope>
    <source>
        <strain evidence="2 3">SEMIA 4060</strain>
    </source>
</reference>
<organism evidence="2 3">
    <name type="scientific">Rhizobium lusitanum</name>
    <dbReference type="NCBI Taxonomy" id="293958"/>
    <lineage>
        <taxon>Bacteria</taxon>
        <taxon>Pseudomonadati</taxon>
        <taxon>Pseudomonadota</taxon>
        <taxon>Alphaproteobacteria</taxon>
        <taxon>Hyphomicrobiales</taxon>
        <taxon>Rhizobiaceae</taxon>
        <taxon>Rhizobium/Agrobacterium group</taxon>
        <taxon>Rhizobium</taxon>
    </lineage>
</organism>
<keyword evidence="2" id="KW-0808">Transferase</keyword>
<evidence type="ECO:0000313" key="2">
    <source>
        <dbReference type="EMBL" id="MBB6485819.1"/>
    </source>
</evidence>
<dbReference type="GO" id="GO:0016747">
    <property type="term" value="F:acyltransferase activity, transferring groups other than amino-acyl groups"/>
    <property type="evidence" value="ECO:0007669"/>
    <property type="project" value="InterPro"/>
</dbReference>
<dbReference type="InterPro" id="IPR051531">
    <property type="entry name" value="N-acetyltransferase"/>
</dbReference>
<dbReference type="Gene3D" id="3.40.630.30">
    <property type="match status" value="1"/>
</dbReference>
<dbReference type="Pfam" id="PF13302">
    <property type="entry name" value="Acetyltransf_3"/>
    <property type="match status" value="1"/>
</dbReference>
<evidence type="ECO:0000259" key="1">
    <source>
        <dbReference type="PROSITE" id="PS51186"/>
    </source>
</evidence>
<dbReference type="PROSITE" id="PS51186">
    <property type="entry name" value="GNAT"/>
    <property type="match status" value="1"/>
</dbReference>
<feature type="domain" description="N-acetyltransferase" evidence="1">
    <location>
        <begin position="16"/>
        <end position="174"/>
    </location>
</feature>
<proteinExistence type="predicted"/>
<dbReference type="InterPro" id="IPR000182">
    <property type="entry name" value="GNAT_dom"/>
</dbReference>